<keyword evidence="3" id="KW-1185">Reference proteome</keyword>
<gene>
    <name evidence="2" type="ORF">QO011_007852</name>
</gene>
<feature type="coiled-coil region" evidence="1">
    <location>
        <begin position="218"/>
        <end position="252"/>
    </location>
</feature>
<reference evidence="2 3" key="1">
    <citation type="submission" date="2023-07" db="EMBL/GenBank/DDBJ databases">
        <title>Genomic Encyclopedia of Type Strains, Phase IV (KMG-IV): sequencing the most valuable type-strain genomes for metagenomic binning, comparative biology and taxonomic classification.</title>
        <authorList>
            <person name="Goeker M."/>
        </authorList>
    </citation>
    <scope>NUCLEOTIDE SEQUENCE [LARGE SCALE GENOMIC DNA]</scope>
    <source>
        <strain evidence="2 3">DSM 19619</strain>
    </source>
</reference>
<sequence length="274" mass="31430">MLISAKNAVVSLGVSCQTAYQIRRHERLIAAALKDQDLAWQSSFFSNLIAPASAVVSLFSSGGAAEVLGEDIELSRRARWKAHGLFFWHDRFDRELLSSKYTYLLNKTIRLLRSVNNIVFIVSNTQNNLLELSREIETMDPRIHEHDASEMVEVVTNFFGDKCRFLFVVNPDIGHVPHILGKARGYVIEHDTGAWYGNTVAWQLILRQFLGYYNYFPDDRAQSRLDQITERYETLSRQHMDLRSRYNALREKLKTVGPLTRQSLPHGDLSKAAE</sequence>
<evidence type="ECO:0000313" key="2">
    <source>
        <dbReference type="EMBL" id="MDQ0474810.1"/>
    </source>
</evidence>
<organism evidence="2 3">
    <name type="scientific">Labrys wisconsinensis</name>
    <dbReference type="NCBI Taxonomy" id="425677"/>
    <lineage>
        <taxon>Bacteria</taxon>
        <taxon>Pseudomonadati</taxon>
        <taxon>Pseudomonadota</taxon>
        <taxon>Alphaproteobacteria</taxon>
        <taxon>Hyphomicrobiales</taxon>
        <taxon>Xanthobacteraceae</taxon>
        <taxon>Labrys</taxon>
    </lineage>
</organism>
<dbReference type="Proteomes" id="UP001242480">
    <property type="component" value="Unassembled WGS sequence"/>
</dbReference>
<evidence type="ECO:0000313" key="3">
    <source>
        <dbReference type="Proteomes" id="UP001242480"/>
    </source>
</evidence>
<keyword evidence="1" id="KW-0175">Coiled coil</keyword>
<accession>A0ABU0JMF9</accession>
<dbReference type="RefSeq" id="WP_307285059.1">
    <property type="nucleotide sequence ID" value="NZ_JAUSVX010000026.1"/>
</dbReference>
<name>A0ABU0JMF9_9HYPH</name>
<evidence type="ECO:0000256" key="1">
    <source>
        <dbReference type="SAM" id="Coils"/>
    </source>
</evidence>
<comment type="caution">
    <text evidence="2">The sequence shown here is derived from an EMBL/GenBank/DDBJ whole genome shotgun (WGS) entry which is preliminary data.</text>
</comment>
<protein>
    <submittedName>
        <fullName evidence="2">Uncharacterized protein</fullName>
    </submittedName>
</protein>
<dbReference type="EMBL" id="JAUSVX010000026">
    <property type="protein sequence ID" value="MDQ0474810.1"/>
    <property type="molecule type" value="Genomic_DNA"/>
</dbReference>
<proteinExistence type="predicted"/>